<keyword evidence="2" id="KW-1185">Reference proteome</keyword>
<feature type="region of interest" description="Disordered" evidence="1">
    <location>
        <begin position="17"/>
        <end position="42"/>
    </location>
</feature>
<dbReference type="WBParaSite" id="jg14825">
    <property type="protein sequence ID" value="jg14825"/>
    <property type="gene ID" value="jg14825"/>
</dbReference>
<evidence type="ECO:0000313" key="3">
    <source>
        <dbReference type="WBParaSite" id="jg14825"/>
    </source>
</evidence>
<name>A0A915D166_9BILA</name>
<dbReference type="AlphaFoldDB" id="A0A915D166"/>
<evidence type="ECO:0000256" key="1">
    <source>
        <dbReference type="SAM" id="MobiDB-lite"/>
    </source>
</evidence>
<reference evidence="3" key="1">
    <citation type="submission" date="2022-11" db="UniProtKB">
        <authorList>
            <consortium name="WormBaseParasite"/>
        </authorList>
    </citation>
    <scope>IDENTIFICATION</scope>
</reference>
<organism evidence="2 3">
    <name type="scientific">Ditylenchus dipsaci</name>
    <dbReference type="NCBI Taxonomy" id="166011"/>
    <lineage>
        <taxon>Eukaryota</taxon>
        <taxon>Metazoa</taxon>
        <taxon>Ecdysozoa</taxon>
        <taxon>Nematoda</taxon>
        <taxon>Chromadorea</taxon>
        <taxon>Rhabditida</taxon>
        <taxon>Tylenchina</taxon>
        <taxon>Tylenchomorpha</taxon>
        <taxon>Sphaerularioidea</taxon>
        <taxon>Anguinidae</taxon>
        <taxon>Anguininae</taxon>
        <taxon>Ditylenchus</taxon>
    </lineage>
</organism>
<protein>
    <submittedName>
        <fullName evidence="3">Uncharacterized protein</fullName>
    </submittedName>
</protein>
<dbReference type="Proteomes" id="UP000887574">
    <property type="component" value="Unplaced"/>
</dbReference>
<feature type="compositionally biased region" description="Basic and acidic residues" evidence="1">
    <location>
        <begin position="24"/>
        <end position="42"/>
    </location>
</feature>
<sequence length="319" mass="35392">MQEMEVQTLGLVYMDSCTEPMEQSSRRTQTDTLRGRDTSSGDSKRVNIDQQVVDMIIQALAQIIEEEILFVGLDQLMKEEKVSLAPFKTVPIPMTDKLPIVNLVYGDNRRVAILLGEPRHDSWCTHTFGRLMLYQKGQFYSIYLQNCPTKAVFTQHNQLIVGTSSGQILLTQEGDILWTSPDNMLHSQAITCLHWLNPISLSDLPKSLRKNNVMAQKAGIVAVAGAGDELYVAGETGALWMVQSTENLDVQSVGYEKEGIEHMRFIGDTLIMQTPLGGLKKKTRGSLQPVLLDSQLKSNVPFVAYSSSLVIMAGQEGEG</sequence>
<evidence type="ECO:0000313" key="2">
    <source>
        <dbReference type="Proteomes" id="UP000887574"/>
    </source>
</evidence>
<proteinExistence type="predicted"/>
<accession>A0A915D166</accession>